<dbReference type="PANTHER" id="PTHR35099:SF2">
    <property type="entry name" value="OS02G0182700 PROTEIN"/>
    <property type="match status" value="1"/>
</dbReference>
<feature type="compositionally biased region" description="Basic and acidic residues" evidence="1">
    <location>
        <begin position="172"/>
        <end position="181"/>
    </location>
</feature>
<evidence type="ECO:0000256" key="1">
    <source>
        <dbReference type="SAM" id="MobiDB-lite"/>
    </source>
</evidence>
<feature type="region of interest" description="Disordered" evidence="1">
    <location>
        <begin position="49"/>
        <end position="125"/>
    </location>
</feature>
<sequence length="233" mass="25813">MTAADEDWVKSAMKDDTMVVELLVRLHRAAPPPPPPALKPAALPLEWSVRQRRSRPVSISSNTKKPAHRASPTTPLSWSGGTSLSGGSGGFEESSRPKLSNTARSKANVDGEKTGSKRSRKKKTLAELREEENLLIKERRELKRQISALRVNFEKQRATNESLKRMKLEMQPHLDKRKAEESVSGQLEQKSTGNHPITTSLLANDAASDDKFELPDLNIPFEDSISDVVCGVR</sequence>
<dbReference type="Proteomes" id="UP001634393">
    <property type="component" value="Unassembled WGS sequence"/>
</dbReference>
<feature type="compositionally biased region" description="Low complexity" evidence="1">
    <location>
        <begin position="71"/>
        <end position="82"/>
    </location>
</feature>
<proteinExistence type="predicted"/>
<reference evidence="2 3" key="1">
    <citation type="submission" date="2024-12" db="EMBL/GenBank/DDBJ databases">
        <title>The unique morphological basis and parallel evolutionary history of personate flowers in Penstemon.</title>
        <authorList>
            <person name="Depatie T.H."/>
            <person name="Wessinger C.A."/>
        </authorList>
    </citation>
    <scope>NUCLEOTIDE SEQUENCE [LARGE SCALE GENOMIC DNA]</scope>
    <source>
        <strain evidence="2">WTNN_2</strain>
        <tissue evidence="2">Leaf</tissue>
    </source>
</reference>
<dbReference type="PANTHER" id="PTHR35099">
    <property type="entry name" value="OS02G0182700 PROTEIN"/>
    <property type="match status" value="1"/>
</dbReference>
<protein>
    <recommendedName>
        <fullName evidence="4">BZIP domain-containing protein</fullName>
    </recommendedName>
</protein>
<comment type="caution">
    <text evidence="2">The sequence shown here is derived from an EMBL/GenBank/DDBJ whole genome shotgun (WGS) entry which is preliminary data.</text>
</comment>
<dbReference type="AlphaFoldDB" id="A0ABD3S3S2"/>
<dbReference type="EMBL" id="JBJXBP010000007">
    <property type="protein sequence ID" value="KAL3819159.1"/>
    <property type="molecule type" value="Genomic_DNA"/>
</dbReference>
<evidence type="ECO:0000313" key="3">
    <source>
        <dbReference type="Proteomes" id="UP001634393"/>
    </source>
</evidence>
<accession>A0ABD3S3S2</accession>
<name>A0ABD3S3S2_9LAMI</name>
<evidence type="ECO:0008006" key="4">
    <source>
        <dbReference type="Google" id="ProtNLM"/>
    </source>
</evidence>
<evidence type="ECO:0000313" key="2">
    <source>
        <dbReference type="EMBL" id="KAL3819159.1"/>
    </source>
</evidence>
<keyword evidence="3" id="KW-1185">Reference proteome</keyword>
<gene>
    <name evidence="2" type="ORF">ACJIZ3_005064</name>
</gene>
<feature type="compositionally biased region" description="Polar residues" evidence="1">
    <location>
        <begin position="183"/>
        <end position="198"/>
    </location>
</feature>
<feature type="region of interest" description="Disordered" evidence="1">
    <location>
        <begin position="172"/>
        <end position="198"/>
    </location>
</feature>
<organism evidence="2 3">
    <name type="scientific">Penstemon smallii</name>
    <dbReference type="NCBI Taxonomy" id="265156"/>
    <lineage>
        <taxon>Eukaryota</taxon>
        <taxon>Viridiplantae</taxon>
        <taxon>Streptophyta</taxon>
        <taxon>Embryophyta</taxon>
        <taxon>Tracheophyta</taxon>
        <taxon>Spermatophyta</taxon>
        <taxon>Magnoliopsida</taxon>
        <taxon>eudicotyledons</taxon>
        <taxon>Gunneridae</taxon>
        <taxon>Pentapetalae</taxon>
        <taxon>asterids</taxon>
        <taxon>lamiids</taxon>
        <taxon>Lamiales</taxon>
        <taxon>Plantaginaceae</taxon>
        <taxon>Cheloneae</taxon>
        <taxon>Penstemon</taxon>
    </lineage>
</organism>